<gene>
    <name evidence="2" type="ORF">CALMAC_LOCUS18473</name>
</gene>
<dbReference type="Gene3D" id="3.30.160.60">
    <property type="entry name" value="Classic Zinc Finger"/>
    <property type="match status" value="1"/>
</dbReference>
<feature type="domain" description="C2H2-type" evidence="1">
    <location>
        <begin position="49"/>
        <end position="74"/>
    </location>
</feature>
<dbReference type="EMBL" id="CAACVG010012823">
    <property type="protein sequence ID" value="VEN60926.1"/>
    <property type="molecule type" value="Genomic_DNA"/>
</dbReference>
<dbReference type="InterPro" id="IPR013087">
    <property type="entry name" value="Znf_C2H2_type"/>
</dbReference>
<dbReference type="SMART" id="SM00355">
    <property type="entry name" value="ZnF_C2H2"/>
    <property type="match status" value="2"/>
</dbReference>
<dbReference type="Proteomes" id="UP000410492">
    <property type="component" value="Unassembled WGS sequence"/>
</dbReference>
<organism evidence="2 3">
    <name type="scientific">Callosobruchus maculatus</name>
    <name type="common">Southern cowpea weevil</name>
    <name type="synonym">Pulse bruchid</name>
    <dbReference type="NCBI Taxonomy" id="64391"/>
    <lineage>
        <taxon>Eukaryota</taxon>
        <taxon>Metazoa</taxon>
        <taxon>Ecdysozoa</taxon>
        <taxon>Arthropoda</taxon>
        <taxon>Hexapoda</taxon>
        <taxon>Insecta</taxon>
        <taxon>Pterygota</taxon>
        <taxon>Neoptera</taxon>
        <taxon>Endopterygota</taxon>
        <taxon>Coleoptera</taxon>
        <taxon>Polyphaga</taxon>
        <taxon>Cucujiformia</taxon>
        <taxon>Chrysomeloidea</taxon>
        <taxon>Chrysomelidae</taxon>
        <taxon>Bruchinae</taxon>
        <taxon>Bruchini</taxon>
        <taxon>Callosobruchus</taxon>
    </lineage>
</organism>
<dbReference type="AlphaFoldDB" id="A0A653DL32"/>
<reference evidence="2 3" key="1">
    <citation type="submission" date="2019-01" db="EMBL/GenBank/DDBJ databases">
        <authorList>
            <person name="Sayadi A."/>
        </authorList>
    </citation>
    <scope>NUCLEOTIDE SEQUENCE [LARGE SCALE GENOMIC DNA]</scope>
</reference>
<evidence type="ECO:0000313" key="2">
    <source>
        <dbReference type="EMBL" id="VEN60926.1"/>
    </source>
</evidence>
<evidence type="ECO:0000259" key="1">
    <source>
        <dbReference type="SMART" id="SM00355"/>
    </source>
</evidence>
<dbReference type="OrthoDB" id="3437960at2759"/>
<accession>A0A653DL32</accession>
<feature type="domain" description="C2H2-type" evidence="1">
    <location>
        <begin position="19"/>
        <end position="40"/>
    </location>
</feature>
<name>A0A653DL32_CALMS</name>
<keyword evidence="3" id="KW-1185">Reference proteome</keyword>
<sequence>MRQKILPKKEPDRNEELPYKCHQCFERRYKLKGSLMRHLKFECQKQAQFFCNYQGCKFSSKHKTSLKAHMIHIHNIVYN</sequence>
<protein>
    <recommendedName>
        <fullName evidence="1">C2H2-type domain-containing protein</fullName>
    </recommendedName>
</protein>
<proteinExistence type="predicted"/>
<evidence type="ECO:0000313" key="3">
    <source>
        <dbReference type="Proteomes" id="UP000410492"/>
    </source>
</evidence>